<gene>
    <name evidence="7" type="ORF">B9K05_07665</name>
</gene>
<dbReference type="RefSeq" id="WP_095351364.1">
    <property type="nucleotide sequence ID" value="NZ_NDFO01000006.1"/>
</dbReference>
<dbReference type="Pfam" id="PF12833">
    <property type="entry name" value="HTH_18"/>
    <property type="match status" value="1"/>
</dbReference>
<dbReference type="SUPFAM" id="SSF46689">
    <property type="entry name" value="Homeodomain-like"/>
    <property type="match status" value="1"/>
</dbReference>
<feature type="domain" description="HTH araC/xylS-type" evidence="6">
    <location>
        <begin position="153"/>
        <end position="253"/>
    </location>
</feature>
<dbReference type="SUPFAM" id="SSF51182">
    <property type="entry name" value="RmlC-like cupins"/>
    <property type="match status" value="1"/>
</dbReference>
<dbReference type="InterPro" id="IPR011051">
    <property type="entry name" value="RmlC_Cupin_sf"/>
</dbReference>
<evidence type="ECO:0000313" key="8">
    <source>
        <dbReference type="Proteomes" id="UP000216033"/>
    </source>
</evidence>
<dbReference type="AlphaFoldDB" id="A0A270BM45"/>
<dbReference type="Proteomes" id="UP000216033">
    <property type="component" value="Unassembled WGS sequence"/>
</dbReference>
<dbReference type="SMART" id="SM00342">
    <property type="entry name" value="HTH_ARAC"/>
    <property type="match status" value="1"/>
</dbReference>
<dbReference type="Pfam" id="PF02311">
    <property type="entry name" value="AraC_binding"/>
    <property type="match status" value="1"/>
</dbReference>
<sequence>MKRTADLPRHPPPVVGFADCYMGGFVDGLHMHDRAQLSIFLSGSVTVNTQDASFVLGPGQAMWIPAKTVHQATCRTDLVFQVVYVEEGFKGTEQLACKMFDASSLIRGLVDEIIAMTFHFAMDERMSAIARLLVDEIERAPRIADRLFFPSDSRLRRVCEAIIAQPGDCHDIDYWAREAGMARRTFTRLFQQEMGMGFAAWRRRVRVVEAASRIATGQSIAEVAFDLGYDNAGSFSTMFHRTFGVAPRKLRLSSQHQTRTE</sequence>
<dbReference type="PANTHER" id="PTHR11019:SF159">
    <property type="entry name" value="TRANSCRIPTIONAL REGULATOR-RELATED"/>
    <property type="match status" value="1"/>
</dbReference>
<reference evidence="7 8" key="1">
    <citation type="submission" date="2017-04" db="EMBL/GenBank/DDBJ databases">
        <title>Kefir bacterial isolates.</title>
        <authorList>
            <person name="Kim Y."/>
            <person name="Blasche S."/>
            <person name="Patil K.R."/>
        </authorList>
    </citation>
    <scope>NUCLEOTIDE SEQUENCE [LARGE SCALE GENOMIC DNA]</scope>
    <source>
        <strain evidence="7 8">KR-2</strain>
    </source>
</reference>
<keyword evidence="3" id="KW-0238">DNA-binding</keyword>
<dbReference type="InterPro" id="IPR003313">
    <property type="entry name" value="AraC-bd"/>
</dbReference>
<dbReference type="InterPro" id="IPR014710">
    <property type="entry name" value="RmlC-like_jellyroll"/>
</dbReference>
<comment type="caution">
    <text evidence="7">The sequence shown here is derived from an EMBL/GenBank/DDBJ whole genome shotgun (WGS) entry which is preliminary data.</text>
</comment>
<dbReference type="GO" id="GO:0003700">
    <property type="term" value="F:DNA-binding transcription factor activity"/>
    <property type="evidence" value="ECO:0007669"/>
    <property type="project" value="InterPro"/>
</dbReference>
<dbReference type="InterPro" id="IPR020449">
    <property type="entry name" value="Tscrpt_reg_AraC-type_HTH"/>
</dbReference>
<dbReference type="GO" id="GO:0043565">
    <property type="term" value="F:sequence-specific DNA binding"/>
    <property type="evidence" value="ECO:0007669"/>
    <property type="project" value="InterPro"/>
</dbReference>
<evidence type="ECO:0000259" key="6">
    <source>
        <dbReference type="PROSITE" id="PS01124"/>
    </source>
</evidence>
<evidence type="ECO:0000256" key="4">
    <source>
        <dbReference type="ARBA" id="ARBA00023159"/>
    </source>
</evidence>
<dbReference type="Gene3D" id="2.60.120.10">
    <property type="entry name" value="Jelly Rolls"/>
    <property type="match status" value="1"/>
</dbReference>
<keyword evidence="1" id="KW-0678">Repressor</keyword>
<dbReference type="PANTHER" id="PTHR11019">
    <property type="entry name" value="HTH-TYPE TRANSCRIPTIONAL REGULATOR NIMR"/>
    <property type="match status" value="1"/>
</dbReference>
<keyword evidence="5" id="KW-0804">Transcription</keyword>
<dbReference type="STRING" id="1231343.Absy_007_009"/>
<accession>A0A270BM45</accession>
<evidence type="ECO:0000256" key="1">
    <source>
        <dbReference type="ARBA" id="ARBA00022491"/>
    </source>
</evidence>
<dbReference type="EMBL" id="NDFP01000006">
    <property type="protein sequence ID" value="PAL25980.1"/>
    <property type="molecule type" value="Genomic_DNA"/>
</dbReference>
<keyword evidence="2" id="KW-0805">Transcription regulation</keyword>
<dbReference type="FunFam" id="1.10.10.60:FF:000132">
    <property type="entry name" value="AraC family transcriptional regulator"/>
    <property type="match status" value="1"/>
</dbReference>
<evidence type="ECO:0000256" key="2">
    <source>
        <dbReference type="ARBA" id="ARBA00023015"/>
    </source>
</evidence>
<keyword evidence="4" id="KW-0010">Activator</keyword>
<protein>
    <submittedName>
        <fullName evidence="7">AraC family transcriptional regulator</fullName>
    </submittedName>
</protein>
<name>A0A270BM45_9PROT</name>
<keyword evidence="8" id="KW-1185">Reference proteome</keyword>
<proteinExistence type="predicted"/>
<dbReference type="Gene3D" id="1.10.10.60">
    <property type="entry name" value="Homeodomain-like"/>
    <property type="match status" value="1"/>
</dbReference>
<evidence type="ECO:0000256" key="3">
    <source>
        <dbReference type="ARBA" id="ARBA00023125"/>
    </source>
</evidence>
<dbReference type="PROSITE" id="PS01124">
    <property type="entry name" value="HTH_ARAC_FAMILY_2"/>
    <property type="match status" value="1"/>
</dbReference>
<evidence type="ECO:0000256" key="5">
    <source>
        <dbReference type="ARBA" id="ARBA00023163"/>
    </source>
</evidence>
<dbReference type="OrthoDB" id="9804543at2"/>
<dbReference type="PRINTS" id="PR00032">
    <property type="entry name" value="HTHARAC"/>
</dbReference>
<organism evidence="7 8">
    <name type="scientific">Acetobacter syzygii</name>
    <dbReference type="NCBI Taxonomy" id="146476"/>
    <lineage>
        <taxon>Bacteria</taxon>
        <taxon>Pseudomonadati</taxon>
        <taxon>Pseudomonadota</taxon>
        <taxon>Alphaproteobacteria</taxon>
        <taxon>Acetobacterales</taxon>
        <taxon>Acetobacteraceae</taxon>
        <taxon>Acetobacter</taxon>
    </lineage>
</organism>
<evidence type="ECO:0000313" key="7">
    <source>
        <dbReference type="EMBL" id="PAL25980.1"/>
    </source>
</evidence>
<dbReference type="InterPro" id="IPR009057">
    <property type="entry name" value="Homeodomain-like_sf"/>
</dbReference>
<dbReference type="InterPro" id="IPR018060">
    <property type="entry name" value="HTH_AraC"/>
</dbReference>